<dbReference type="Gene3D" id="3.30.420.40">
    <property type="match status" value="2"/>
</dbReference>
<dbReference type="KEGG" id="hro:HELRODRAFT_95527"/>
<dbReference type="SUPFAM" id="SSF53067">
    <property type="entry name" value="Actin-like ATPase domain"/>
    <property type="match status" value="2"/>
</dbReference>
<evidence type="ECO:0000256" key="6">
    <source>
        <dbReference type="ARBA" id="ARBA00023186"/>
    </source>
</evidence>
<dbReference type="GO" id="GO:0031072">
    <property type="term" value="F:heat shock protein binding"/>
    <property type="evidence" value="ECO:0000318"/>
    <property type="project" value="GO_Central"/>
</dbReference>
<dbReference type="GO" id="GO:0016887">
    <property type="term" value="F:ATP hydrolysis activity"/>
    <property type="evidence" value="ECO:0000318"/>
    <property type="project" value="GO_Central"/>
</dbReference>
<evidence type="ECO:0000313" key="9">
    <source>
        <dbReference type="EMBL" id="ESN96624.1"/>
    </source>
</evidence>
<dbReference type="SUPFAM" id="SSF100920">
    <property type="entry name" value="Heat shock protein 70kD (HSP70), peptide-binding domain"/>
    <property type="match status" value="1"/>
</dbReference>
<evidence type="ECO:0000313" key="10">
    <source>
        <dbReference type="EnsemblMetazoa" id="HelroP95527"/>
    </source>
</evidence>
<dbReference type="InterPro" id="IPR043129">
    <property type="entry name" value="ATPase_NBD"/>
</dbReference>
<comment type="subcellular location">
    <subcellularLocation>
        <location evidence="1">Cytoplasm</location>
        <location evidence="1">Cytosol</location>
    </subcellularLocation>
</comment>
<dbReference type="GO" id="GO:0140662">
    <property type="term" value="F:ATP-dependent protein folding chaperone"/>
    <property type="evidence" value="ECO:0007669"/>
    <property type="project" value="InterPro"/>
</dbReference>
<dbReference type="Proteomes" id="UP000015101">
    <property type="component" value="Unassembled WGS sequence"/>
</dbReference>
<evidence type="ECO:0000256" key="4">
    <source>
        <dbReference type="ARBA" id="ARBA00022741"/>
    </source>
</evidence>
<dbReference type="FunFam" id="3.90.640.10:FF:000021">
    <property type="entry name" value="Heat shock protein 14"/>
    <property type="match status" value="1"/>
</dbReference>
<dbReference type="GO" id="GO:0005886">
    <property type="term" value="C:plasma membrane"/>
    <property type="evidence" value="ECO:0000318"/>
    <property type="project" value="GO_Central"/>
</dbReference>
<proteinExistence type="inferred from homology"/>
<reference evidence="10" key="3">
    <citation type="submission" date="2015-06" db="UniProtKB">
        <authorList>
            <consortium name="EnsemblMetazoa"/>
        </authorList>
    </citation>
    <scope>IDENTIFICATION</scope>
</reference>
<evidence type="ECO:0000313" key="11">
    <source>
        <dbReference type="Proteomes" id="UP000015101"/>
    </source>
</evidence>
<keyword evidence="3" id="KW-0963">Cytoplasm</keyword>
<keyword evidence="11" id="KW-1185">Reference proteome</keyword>
<dbReference type="CTD" id="20217613"/>
<dbReference type="EnsemblMetazoa" id="HelroT95527">
    <property type="protein sequence ID" value="HelroP95527"/>
    <property type="gene ID" value="HelroG95527"/>
</dbReference>
<dbReference type="GeneID" id="20217613"/>
<feature type="region of interest" description="Disordered" evidence="8">
    <location>
        <begin position="536"/>
        <end position="558"/>
    </location>
</feature>
<evidence type="ECO:0000256" key="2">
    <source>
        <dbReference type="ARBA" id="ARBA00007381"/>
    </source>
</evidence>
<dbReference type="Gene3D" id="3.30.30.30">
    <property type="match status" value="1"/>
</dbReference>
<dbReference type="STRING" id="6412.T1G966"/>
<reference evidence="9 11" key="2">
    <citation type="journal article" date="2013" name="Nature">
        <title>Insights into bilaterian evolution from three spiralian genomes.</title>
        <authorList>
            <person name="Simakov O."/>
            <person name="Marletaz F."/>
            <person name="Cho S.J."/>
            <person name="Edsinger-Gonzales E."/>
            <person name="Havlak P."/>
            <person name="Hellsten U."/>
            <person name="Kuo D.H."/>
            <person name="Larsson T."/>
            <person name="Lv J."/>
            <person name="Arendt D."/>
            <person name="Savage R."/>
            <person name="Osoegawa K."/>
            <person name="de Jong P."/>
            <person name="Grimwood J."/>
            <person name="Chapman J.A."/>
            <person name="Shapiro H."/>
            <person name="Aerts A."/>
            <person name="Otillar R.P."/>
            <person name="Terry A.Y."/>
            <person name="Boore J.L."/>
            <person name="Grigoriev I.V."/>
            <person name="Lindberg D.R."/>
            <person name="Seaver E.C."/>
            <person name="Weisblat D.A."/>
            <person name="Putnam N.H."/>
            <person name="Rokhsar D.S."/>
        </authorList>
    </citation>
    <scope>NUCLEOTIDE SEQUENCE</scope>
</reference>
<dbReference type="GO" id="GO:0044183">
    <property type="term" value="F:protein folding chaperone"/>
    <property type="evidence" value="ECO:0000318"/>
    <property type="project" value="GO_Central"/>
</dbReference>
<dbReference type="HOGENOM" id="CLU_005965_0_3_1"/>
<dbReference type="GO" id="GO:0005737">
    <property type="term" value="C:cytoplasm"/>
    <property type="evidence" value="ECO:0000318"/>
    <property type="project" value="GO_Central"/>
</dbReference>
<evidence type="ECO:0008006" key="12">
    <source>
        <dbReference type="Google" id="ProtNLM"/>
    </source>
</evidence>
<evidence type="ECO:0000256" key="7">
    <source>
        <dbReference type="RuleBase" id="RU003322"/>
    </source>
</evidence>
<keyword evidence="5 7" id="KW-0067">ATP-binding</keyword>
<dbReference type="Gene3D" id="2.60.34.10">
    <property type="entry name" value="Substrate Binding Domain Of DNAk, Chain A, domain 1"/>
    <property type="match status" value="1"/>
</dbReference>
<dbReference type="CDD" id="cd10238">
    <property type="entry name" value="ASKHA_NBD_HSP70_HSPA14"/>
    <property type="match status" value="1"/>
</dbReference>
<gene>
    <name evidence="10" type="primary">20217613</name>
    <name evidence="9" type="ORF">HELRODRAFT_95527</name>
</gene>
<accession>T1G966</accession>
<dbReference type="EMBL" id="AMQM01001438">
    <property type="status" value="NOT_ANNOTATED_CDS"/>
    <property type="molecule type" value="Genomic_DNA"/>
</dbReference>
<comment type="similarity">
    <text evidence="2 7">Belongs to the heat shock protein 70 family.</text>
</comment>
<dbReference type="GO" id="GO:0005634">
    <property type="term" value="C:nucleus"/>
    <property type="evidence" value="ECO:0000318"/>
    <property type="project" value="GO_Central"/>
</dbReference>
<dbReference type="GO" id="GO:0005829">
    <property type="term" value="C:cytosol"/>
    <property type="evidence" value="ECO:0000318"/>
    <property type="project" value="GO_Central"/>
</dbReference>
<dbReference type="OMA" id="DQVLMDH"/>
<dbReference type="eggNOG" id="KOG0101">
    <property type="taxonomic scope" value="Eukaryota"/>
</dbReference>
<evidence type="ECO:0000256" key="1">
    <source>
        <dbReference type="ARBA" id="ARBA00004514"/>
    </source>
</evidence>
<dbReference type="GO" id="GO:0042026">
    <property type="term" value="P:protein refolding"/>
    <property type="evidence" value="ECO:0000318"/>
    <property type="project" value="GO_Central"/>
</dbReference>
<dbReference type="AlphaFoldDB" id="T1G966"/>
<dbReference type="PRINTS" id="PR00301">
    <property type="entry name" value="HEATSHOCK70"/>
</dbReference>
<dbReference type="PANTHER" id="PTHR19375">
    <property type="entry name" value="HEAT SHOCK PROTEIN 70KDA"/>
    <property type="match status" value="1"/>
</dbReference>
<dbReference type="InterPro" id="IPR029047">
    <property type="entry name" value="HSP70_peptide-bd_sf"/>
</dbReference>
<name>T1G966_HELRO</name>
<evidence type="ECO:0000256" key="8">
    <source>
        <dbReference type="SAM" id="MobiDB-lite"/>
    </source>
</evidence>
<evidence type="ECO:0000256" key="3">
    <source>
        <dbReference type="ARBA" id="ARBA00022490"/>
    </source>
</evidence>
<dbReference type="Gene3D" id="3.90.640.10">
    <property type="entry name" value="Actin, Chain A, domain 4"/>
    <property type="match status" value="1"/>
</dbReference>
<protein>
    <recommendedName>
        <fullName evidence="12">Heat shock 70 kDa protein 14</fullName>
    </recommendedName>
</protein>
<dbReference type="EMBL" id="KB097495">
    <property type="protein sequence ID" value="ESN96624.1"/>
    <property type="molecule type" value="Genomic_DNA"/>
</dbReference>
<dbReference type="InterPro" id="IPR042049">
    <property type="entry name" value="HSPA14_NBD"/>
</dbReference>
<keyword evidence="6" id="KW-0143">Chaperone</keyword>
<dbReference type="RefSeq" id="XP_009025271.1">
    <property type="nucleotide sequence ID" value="XM_009027023.1"/>
</dbReference>
<dbReference type="InterPro" id="IPR013126">
    <property type="entry name" value="Hsp_70_fam"/>
</dbReference>
<evidence type="ECO:0000256" key="5">
    <source>
        <dbReference type="ARBA" id="ARBA00022840"/>
    </source>
</evidence>
<dbReference type="Pfam" id="PF00012">
    <property type="entry name" value="HSP70"/>
    <property type="match status" value="1"/>
</dbReference>
<dbReference type="GO" id="GO:0005524">
    <property type="term" value="F:ATP binding"/>
    <property type="evidence" value="ECO:0007669"/>
    <property type="project" value="UniProtKB-KW"/>
</dbReference>
<reference evidence="11" key="1">
    <citation type="submission" date="2012-12" db="EMBL/GenBank/DDBJ databases">
        <authorList>
            <person name="Hellsten U."/>
            <person name="Grimwood J."/>
            <person name="Chapman J.A."/>
            <person name="Shapiro H."/>
            <person name="Aerts A."/>
            <person name="Otillar R.P."/>
            <person name="Terry A.Y."/>
            <person name="Boore J.L."/>
            <person name="Simakov O."/>
            <person name="Marletaz F."/>
            <person name="Cho S.-J."/>
            <person name="Edsinger-Gonzales E."/>
            <person name="Havlak P."/>
            <person name="Kuo D.-H."/>
            <person name="Larsson T."/>
            <person name="Lv J."/>
            <person name="Arendt D."/>
            <person name="Savage R."/>
            <person name="Osoegawa K."/>
            <person name="de Jong P."/>
            <person name="Lindberg D.R."/>
            <person name="Seaver E.C."/>
            <person name="Weisblat D.A."/>
            <person name="Putnam N.H."/>
            <person name="Grigoriev I.V."/>
            <person name="Rokhsar D.S."/>
        </authorList>
    </citation>
    <scope>NUCLEOTIDE SEQUENCE</scope>
</reference>
<organism evidence="10 11">
    <name type="scientific">Helobdella robusta</name>
    <name type="common">Californian leech</name>
    <dbReference type="NCBI Taxonomy" id="6412"/>
    <lineage>
        <taxon>Eukaryota</taxon>
        <taxon>Metazoa</taxon>
        <taxon>Spiralia</taxon>
        <taxon>Lophotrochozoa</taxon>
        <taxon>Annelida</taxon>
        <taxon>Clitellata</taxon>
        <taxon>Hirudinea</taxon>
        <taxon>Rhynchobdellida</taxon>
        <taxon>Glossiphoniidae</taxon>
        <taxon>Helobdella</taxon>
    </lineage>
</organism>
<keyword evidence="4 7" id="KW-0547">Nucleotide-binding</keyword>
<dbReference type="InParanoid" id="T1G966"/>
<dbReference type="OrthoDB" id="29851at2759"/>
<sequence length="558" mass="60482">MSSSVFGIHFGSSTACIAVCRDGKSQVIANDLGDRVTPAVVAFNGNEISIGLAAKHNAIRNAANTIFNVKTLVGRKFDDGLAAQLAKSTNAKIINKNNEPMYQVTYQDKISQYRVVDIVKLVYKKIMETAKSFGCQTNTYDTVVAVPSYFDEQQRSIIKEASKSAGFNVLRVINECSSAVLAYDVGQSDLDKNLNVLVFRAGGHSLDVSVVSVVNGMYRIVGQLHDDSLGGHIIDDLLVKFLVDEFKRQSRLDCKSNERSIAKLLLAVENCKHALSNLPTSTCSVESLYEGVDFSCVISRSRLDALSASFVQSCVSVIKQVVAMAGLNLNDIDKVIMSGGVSKMASLQQNIRDMFASAEFLNTISGDEVVAVGAALQASILVSRNPEETNLFSNLHKLPCLPKDIFIELQEGKHHLLFERLTAIPFRRQVHFSLGQGQTSAILHILQGYNSPAKNKPKMLNGLSDGAGACQGDNGDDGNDNKLESLLKIVLPNVSEDGIVDVVFHFKHDGGLHVICTSANQTQDFTVDSMATVTSPTKHLSKTKIDSDDVGSNDVRTT</sequence>